<reference evidence="10 11" key="1">
    <citation type="journal article" date="2018" name="Mol. Biol. Evol.">
        <title>Broad Genomic Sampling Reveals a Smut Pathogenic Ancestry of the Fungal Clade Ustilaginomycotina.</title>
        <authorList>
            <person name="Kijpornyongpan T."/>
            <person name="Mondo S.J."/>
            <person name="Barry K."/>
            <person name="Sandor L."/>
            <person name="Lee J."/>
            <person name="Lipzen A."/>
            <person name="Pangilinan J."/>
            <person name="LaButti K."/>
            <person name="Hainaut M."/>
            <person name="Henrissat B."/>
            <person name="Grigoriev I.V."/>
            <person name="Spatafora J.W."/>
            <person name="Aime M.C."/>
        </authorList>
    </citation>
    <scope>NUCLEOTIDE SEQUENCE [LARGE SCALE GENOMIC DNA]</scope>
    <source>
        <strain evidence="10 11">MCA 3645</strain>
    </source>
</reference>
<dbReference type="GO" id="GO:0006355">
    <property type="term" value="P:regulation of DNA-templated transcription"/>
    <property type="evidence" value="ECO:0007669"/>
    <property type="project" value="InterPro"/>
</dbReference>
<evidence type="ECO:0000313" key="11">
    <source>
        <dbReference type="Proteomes" id="UP000246740"/>
    </source>
</evidence>
<dbReference type="CDD" id="cd00202">
    <property type="entry name" value="ZnF_GATA"/>
    <property type="match status" value="1"/>
</dbReference>
<feature type="region of interest" description="Disordered" evidence="7">
    <location>
        <begin position="769"/>
        <end position="903"/>
    </location>
</feature>
<evidence type="ECO:0008006" key="12">
    <source>
        <dbReference type="Google" id="ProtNLM"/>
    </source>
</evidence>
<feature type="region of interest" description="Disordered" evidence="7">
    <location>
        <begin position="691"/>
        <end position="715"/>
    </location>
</feature>
<evidence type="ECO:0000256" key="2">
    <source>
        <dbReference type="ARBA" id="ARBA00022771"/>
    </source>
</evidence>
<feature type="region of interest" description="Disordered" evidence="7">
    <location>
        <begin position="547"/>
        <end position="676"/>
    </location>
</feature>
<feature type="region of interest" description="Disordered" evidence="7">
    <location>
        <begin position="973"/>
        <end position="1002"/>
    </location>
</feature>
<feature type="compositionally biased region" description="Polar residues" evidence="7">
    <location>
        <begin position="873"/>
        <end position="890"/>
    </location>
</feature>
<dbReference type="SMART" id="SM00401">
    <property type="entry name" value="ZnF_GATA"/>
    <property type="match status" value="1"/>
</dbReference>
<dbReference type="InterPro" id="IPR000014">
    <property type="entry name" value="PAS"/>
</dbReference>
<dbReference type="PANTHER" id="PTHR47172">
    <property type="entry name" value="OS01G0976800 PROTEIN"/>
    <property type="match status" value="1"/>
</dbReference>
<proteinExistence type="predicted"/>
<dbReference type="GO" id="GO:0043565">
    <property type="term" value="F:sequence-specific DNA binding"/>
    <property type="evidence" value="ECO:0007669"/>
    <property type="project" value="InterPro"/>
</dbReference>
<dbReference type="PROSITE" id="PS50114">
    <property type="entry name" value="GATA_ZN_FINGER_2"/>
    <property type="match status" value="1"/>
</dbReference>
<dbReference type="STRING" id="1882483.A0A317XRP4"/>
<gene>
    <name evidence="10" type="ORF">BCV70DRAFT_86351</name>
</gene>
<dbReference type="GO" id="GO:0008270">
    <property type="term" value="F:zinc ion binding"/>
    <property type="evidence" value="ECO:0007669"/>
    <property type="project" value="UniProtKB-KW"/>
</dbReference>
<evidence type="ECO:0000256" key="1">
    <source>
        <dbReference type="ARBA" id="ARBA00022723"/>
    </source>
</evidence>
<dbReference type="PANTHER" id="PTHR47172:SF24">
    <property type="entry name" value="GATA ZINC FINGER DOMAIN-CONTAINING PROTEIN 14-RELATED"/>
    <property type="match status" value="1"/>
</dbReference>
<evidence type="ECO:0000256" key="5">
    <source>
        <dbReference type="ARBA" id="ARBA00023163"/>
    </source>
</evidence>
<feature type="compositionally biased region" description="Basic and acidic residues" evidence="7">
    <location>
        <begin position="551"/>
        <end position="568"/>
    </location>
</feature>
<keyword evidence="5" id="KW-0804">Transcription</keyword>
<dbReference type="OrthoDB" id="2162994at2759"/>
<evidence type="ECO:0000256" key="6">
    <source>
        <dbReference type="PROSITE-ProRule" id="PRU00094"/>
    </source>
</evidence>
<dbReference type="Pfam" id="PF00320">
    <property type="entry name" value="GATA"/>
    <property type="match status" value="1"/>
</dbReference>
<keyword evidence="3" id="KW-0862">Zinc</keyword>
<feature type="domain" description="GATA-type" evidence="9">
    <location>
        <begin position="728"/>
        <end position="770"/>
    </location>
</feature>
<feature type="compositionally biased region" description="Low complexity" evidence="7">
    <location>
        <begin position="667"/>
        <end position="676"/>
    </location>
</feature>
<keyword evidence="11" id="KW-1185">Reference proteome</keyword>
<evidence type="ECO:0000256" key="4">
    <source>
        <dbReference type="ARBA" id="ARBA00023015"/>
    </source>
</evidence>
<keyword evidence="4" id="KW-0805">Transcription regulation</keyword>
<sequence>MVTDAAEDVHDMDLDLPSAASGFVTDGTHASLSASAHPPINSVPPSNIGPSDGETDQDHTTIDPANGSTDESALAAAAAAMAAAVQGQSLFTQSDIPDNFATPDLSSYLMAAAAASVQAQQHRDQQEDEIKAASDDSSNSAGTPAQHSAHTTGTSINGDEHDAKSHTLSSKCQKYIDEHSPYPLDAGTRFPGGFQKLVESYSSHEQAEEAYNATPFNQSKVELGKTRCYWALLSADHSRSSGPSGDRLHFVYLDPVLQQHMAQQADSLVGTDFFDYVHPEERERVCEDMGKIVESRTLFGSVTRCRYSRIPRIRELLGAVDPPRDPEAHRYVEDESFVAIDIVINWIGDGMVLCFFHAIIDKDAEDNDETHKSDWTNWCGTPSGGFTLRQCDNLWRKIRADQREAVPNSGPTHVFQVIEASGEGRVLLSWPPPRLFPRGVDAAVVAESDTAAFEDGSYFADDFARLAQGVSIAPGSSDLSDANTSCTRRFRAKHTLTTEGKVRSIESVLIPYGDVILACFHTTFQQHLPPPDPELVAQAQATLQAQAQRQRTNEADAPRISKRARIEEAATADEVETLGARVEPPKSTDPPVKDSPPTVSSQPAVQGASKPTTSAAAPSPQSSPGSKPAAARTSPAKSSMSNGSHSVSASALVSNTSHAHVTANHRASGSHAPASGASHKLGVAMYTNQSTAPVARAEKPSPPVHATSGSAEPRGSVATLATVAAAPASQNKSCTGCGKINSPEWRRGPSGHKTLCNACGLRYARSLTRRKKKKGKDGQVEFIEPTGDPSVVPKSRGGGGGSLPGVHRKNSKKRKLEEEAKLVAAAAAGNNATACSPKSNGQSADGVRSSASASPASPASPASTSDGKGSPSIADSGTVSQSGTATSIQSKVPPAPSGPPLSAVSLAAAGLCAAPPTPVEQQPDDYDAVSRALQAMAQANAEGASKADSDDALPLNVSTAISKAIAATISSTIENDSDANKPDDQPSEAASRSDPKESTSVAPLDPAVSAAALHNMGTSVSEALYQQLVQSGLPVLPMAPSISAAASKPPTLTALGGLTAAPTDESAALPGLSAEALRAAAQAAVAHGLGSGMEECATASITKSPE</sequence>
<feature type="compositionally biased region" description="Basic and acidic residues" evidence="7">
    <location>
        <begin position="121"/>
        <end position="134"/>
    </location>
</feature>
<feature type="compositionally biased region" description="Polar residues" evidence="7">
    <location>
        <begin position="635"/>
        <end position="659"/>
    </location>
</feature>
<feature type="region of interest" description="Disordered" evidence="7">
    <location>
        <begin position="118"/>
        <end position="168"/>
    </location>
</feature>
<dbReference type="PROSITE" id="PS50112">
    <property type="entry name" value="PAS"/>
    <property type="match status" value="1"/>
</dbReference>
<feature type="compositionally biased region" description="Low complexity" evidence="7">
    <location>
        <begin position="849"/>
        <end position="863"/>
    </location>
</feature>
<name>A0A317XRP4_9BASI</name>
<organism evidence="10 11">
    <name type="scientific">Testicularia cyperi</name>
    <dbReference type="NCBI Taxonomy" id="1882483"/>
    <lineage>
        <taxon>Eukaryota</taxon>
        <taxon>Fungi</taxon>
        <taxon>Dikarya</taxon>
        <taxon>Basidiomycota</taxon>
        <taxon>Ustilaginomycotina</taxon>
        <taxon>Ustilaginomycetes</taxon>
        <taxon>Ustilaginales</taxon>
        <taxon>Anthracoideaceae</taxon>
        <taxon>Testicularia</taxon>
    </lineage>
</organism>
<accession>A0A317XRP4</accession>
<dbReference type="InParanoid" id="A0A317XRP4"/>
<feature type="compositionally biased region" description="Low complexity" evidence="7">
    <location>
        <begin position="824"/>
        <end position="834"/>
    </location>
</feature>
<dbReference type="EMBL" id="KZ819191">
    <property type="protein sequence ID" value="PWZ00975.1"/>
    <property type="molecule type" value="Genomic_DNA"/>
</dbReference>
<keyword evidence="1" id="KW-0479">Metal-binding</keyword>
<dbReference type="Gene3D" id="3.30.50.10">
    <property type="entry name" value="Erythroid Transcription Factor GATA-1, subunit A"/>
    <property type="match status" value="1"/>
</dbReference>
<feature type="region of interest" description="Disordered" evidence="7">
    <location>
        <begin position="1"/>
        <end position="69"/>
    </location>
</feature>
<evidence type="ECO:0000259" key="9">
    <source>
        <dbReference type="PROSITE" id="PS50114"/>
    </source>
</evidence>
<dbReference type="InterPro" id="IPR013088">
    <property type="entry name" value="Znf_NHR/GATA"/>
</dbReference>
<dbReference type="SUPFAM" id="SSF57716">
    <property type="entry name" value="Glucocorticoid receptor-like (DNA-binding domain)"/>
    <property type="match status" value="1"/>
</dbReference>
<dbReference type="InterPro" id="IPR000679">
    <property type="entry name" value="Znf_GATA"/>
</dbReference>
<dbReference type="Proteomes" id="UP000246740">
    <property type="component" value="Unassembled WGS sequence"/>
</dbReference>
<keyword evidence="2 6" id="KW-0863">Zinc-finger</keyword>
<protein>
    <recommendedName>
        <fullName evidence="12">GATA-type domain-containing protein</fullName>
    </recommendedName>
</protein>
<evidence type="ECO:0000259" key="8">
    <source>
        <dbReference type="PROSITE" id="PS50112"/>
    </source>
</evidence>
<feature type="compositionally biased region" description="Polar residues" evidence="7">
    <location>
        <begin position="135"/>
        <end position="157"/>
    </location>
</feature>
<feature type="domain" description="PAS" evidence="8">
    <location>
        <begin position="250"/>
        <end position="296"/>
    </location>
</feature>
<evidence type="ECO:0000256" key="3">
    <source>
        <dbReference type="ARBA" id="ARBA00022833"/>
    </source>
</evidence>
<dbReference type="AlphaFoldDB" id="A0A317XRP4"/>
<evidence type="ECO:0000256" key="7">
    <source>
        <dbReference type="SAM" id="MobiDB-lite"/>
    </source>
</evidence>
<evidence type="ECO:0000313" key="10">
    <source>
        <dbReference type="EMBL" id="PWZ00975.1"/>
    </source>
</evidence>
<feature type="compositionally biased region" description="Low complexity" evidence="7">
    <location>
        <begin position="607"/>
        <end position="631"/>
    </location>
</feature>